<dbReference type="EMBL" id="JAYGHX010000001">
    <property type="protein sequence ID" value="MEA5390234.1"/>
    <property type="molecule type" value="Genomic_DNA"/>
</dbReference>
<comment type="caution">
    <text evidence="1">The sequence shown here is derived from an EMBL/GenBank/DDBJ whole genome shotgun (WGS) entry which is preliminary data.</text>
</comment>
<evidence type="ECO:0000313" key="2">
    <source>
        <dbReference type="Proteomes" id="UP001304461"/>
    </source>
</evidence>
<organism evidence="1 2">
    <name type="scientific">Cyanobium gracile UHCC 0139</name>
    <dbReference type="NCBI Taxonomy" id="3110308"/>
    <lineage>
        <taxon>Bacteria</taxon>
        <taxon>Bacillati</taxon>
        <taxon>Cyanobacteriota</taxon>
        <taxon>Cyanophyceae</taxon>
        <taxon>Synechococcales</taxon>
        <taxon>Prochlorococcaceae</taxon>
        <taxon>Cyanobium</taxon>
    </lineage>
</organism>
<keyword evidence="2" id="KW-1185">Reference proteome</keyword>
<dbReference type="Proteomes" id="UP001304461">
    <property type="component" value="Unassembled WGS sequence"/>
</dbReference>
<evidence type="ECO:0008006" key="3">
    <source>
        <dbReference type="Google" id="ProtNLM"/>
    </source>
</evidence>
<gene>
    <name evidence="1" type="ORF">VB738_03060</name>
</gene>
<evidence type="ECO:0000313" key="1">
    <source>
        <dbReference type="EMBL" id="MEA5390234.1"/>
    </source>
</evidence>
<reference evidence="1 2" key="1">
    <citation type="submission" date="2023-12" db="EMBL/GenBank/DDBJ databases">
        <title>Baltic Sea Cyanobacteria.</title>
        <authorList>
            <person name="Delbaje E."/>
            <person name="Fewer D.P."/>
            <person name="Shishido T.K."/>
        </authorList>
    </citation>
    <scope>NUCLEOTIDE SEQUENCE [LARGE SCALE GENOMIC DNA]</scope>
    <source>
        <strain evidence="1 2">UHCC 0139</strain>
    </source>
</reference>
<name>A0ABU5RR76_9CYAN</name>
<protein>
    <recommendedName>
        <fullName evidence="3">Sulfotransferase family protein</fullName>
    </recommendedName>
</protein>
<accession>A0ABU5RR76</accession>
<dbReference type="RefSeq" id="WP_323304327.1">
    <property type="nucleotide sequence ID" value="NZ_JAYGHX010000001.1"/>
</dbReference>
<proteinExistence type="predicted"/>
<sequence length="192" mass="21273">MPPAVLRSLLPRDVWESCFKFVFVRHPLDWFTSQCVYNLAPRCGPPGAGVPPGRARSVLQRLAGRRVDRASAPSPAQPPPSVAPGARRRFTVEDVNLLHGHLYRYRGLAMTPTLLQTSYVCSPDGEVLVDFIGRFETLAADFERVSLRLGCQLTLPHLNATVHLPPGEAFEPEAEARVRQLWAADFATLGYD</sequence>